<dbReference type="CDD" id="cd00024">
    <property type="entry name" value="CD_CSD"/>
    <property type="match status" value="1"/>
</dbReference>
<dbReference type="AlphaFoldDB" id="A0A2T4BQ05"/>
<dbReference type="PROSITE" id="PS50013">
    <property type="entry name" value="CHROMO_2"/>
    <property type="match status" value="2"/>
</dbReference>
<sequence>MQSIISAFPLFTPSKRARASPRTSLGTSPSIAGPVSPRMKLKKNTPGSTRRQSLARRLTNEETSLQSKDEDSGEAYQANDTVGDSVQLEQHEVMSASTPRAASRAANVVETYSTRSVLRARRISEILRRADIGAEEIGETEEPQPEQEEDALQEEGDGNEEVEEEEEKASDEEQYGFEGFVGHRWVGDSIEIQVQWDGGETTWEPEANLHRDCPEALFEYWRSHQGRPKNPRDLEMYEVYSIIKHKRNRSRLLVEWVGFERSEATWVSRKVLEDTAKDVVDAYFGSITTKRRKKRGRMHATEACRHYLGFSTCSGLPVNTRCLKYCGDGFRYHLGRCFSTMLQQVSNSGRVCIPAHIQHYSVCSLMMVVSRGAAGTTLDFEDQVRILNRGN</sequence>
<evidence type="ECO:0000256" key="1">
    <source>
        <dbReference type="ARBA" id="ARBA00011353"/>
    </source>
</evidence>
<feature type="region of interest" description="Disordered" evidence="2">
    <location>
        <begin position="133"/>
        <end position="174"/>
    </location>
</feature>
<evidence type="ECO:0000313" key="5">
    <source>
        <dbReference type="Proteomes" id="UP000240760"/>
    </source>
</evidence>
<dbReference type="Proteomes" id="UP000240760">
    <property type="component" value="Unassembled WGS sequence"/>
</dbReference>
<evidence type="ECO:0000256" key="2">
    <source>
        <dbReference type="SAM" id="MobiDB-lite"/>
    </source>
</evidence>
<dbReference type="Pfam" id="PF00385">
    <property type="entry name" value="Chromo"/>
    <property type="match status" value="1"/>
</dbReference>
<accession>A0A2T4BQ05</accession>
<organism evidence="4 5">
    <name type="scientific">Trichoderma longibrachiatum ATCC 18648</name>
    <dbReference type="NCBI Taxonomy" id="983965"/>
    <lineage>
        <taxon>Eukaryota</taxon>
        <taxon>Fungi</taxon>
        <taxon>Dikarya</taxon>
        <taxon>Ascomycota</taxon>
        <taxon>Pezizomycotina</taxon>
        <taxon>Sordariomycetes</taxon>
        <taxon>Hypocreomycetidae</taxon>
        <taxon>Hypocreales</taxon>
        <taxon>Hypocreaceae</taxon>
        <taxon>Trichoderma</taxon>
    </lineage>
</organism>
<gene>
    <name evidence="4" type="ORF">M440DRAFT_1386974</name>
</gene>
<evidence type="ECO:0000259" key="3">
    <source>
        <dbReference type="PROSITE" id="PS50013"/>
    </source>
</evidence>
<dbReference type="EMBL" id="KZ679150">
    <property type="protein sequence ID" value="PTB71339.1"/>
    <property type="molecule type" value="Genomic_DNA"/>
</dbReference>
<dbReference type="InterPro" id="IPR000953">
    <property type="entry name" value="Chromo/chromo_shadow_dom"/>
</dbReference>
<evidence type="ECO:0000313" key="4">
    <source>
        <dbReference type="EMBL" id="PTB71339.1"/>
    </source>
</evidence>
<keyword evidence="5" id="KW-1185">Reference proteome</keyword>
<dbReference type="InterPro" id="IPR023780">
    <property type="entry name" value="Chromo_domain"/>
</dbReference>
<feature type="domain" description="Chromo" evidence="3">
    <location>
        <begin position="175"/>
        <end position="232"/>
    </location>
</feature>
<name>A0A2T4BQ05_TRILO</name>
<dbReference type="Gene3D" id="2.40.50.40">
    <property type="match status" value="2"/>
</dbReference>
<dbReference type="GO" id="GO:0006338">
    <property type="term" value="P:chromatin remodeling"/>
    <property type="evidence" value="ECO:0007669"/>
    <property type="project" value="UniProtKB-ARBA"/>
</dbReference>
<reference evidence="4 5" key="1">
    <citation type="submission" date="2016-07" db="EMBL/GenBank/DDBJ databases">
        <title>Multiple horizontal gene transfer events from other fungi enriched the ability of initially mycotrophic Trichoderma (Ascomycota) to feed on dead plant biomass.</title>
        <authorList>
            <consortium name="DOE Joint Genome Institute"/>
            <person name="Aerts A."/>
            <person name="Atanasova L."/>
            <person name="Chenthamara K."/>
            <person name="Zhang J."/>
            <person name="Grujic M."/>
            <person name="Henrissat B."/>
            <person name="Kuo A."/>
            <person name="Salamov A."/>
            <person name="Lipzen A."/>
            <person name="Labutti K."/>
            <person name="Barry K."/>
            <person name="Miao Y."/>
            <person name="Rahimi M.J."/>
            <person name="Shen Q."/>
            <person name="Grigoriev I.V."/>
            <person name="Kubicek C.P."/>
            <person name="Druzhinina I.S."/>
        </authorList>
    </citation>
    <scope>NUCLEOTIDE SEQUENCE [LARGE SCALE GENOMIC DNA]</scope>
    <source>
        <strain evidence="4 5">ATCC 18648</strain>
    </source>
</reference>
<comment type="subunit">
    <text evidence="1">Component of the NuA4 histone acetyltransferase complex.</text>
</comment>
<dbReference type="SUPFAM" id="SSF54160">
    <property type="entry name" value="Chromo domain-like"/>
    <property type="match status" value="2"/>
</dbReference>
<feature type="compositionally biased region" description="Polar residues" evidence="2">
    <location>
        <begin position="21"/>
        <end position="30"/>
    </location>
</feature>
<dbReference type="OrthoDB" id="433924at2759"/>
<protein>
    <recommendedName>
        <fullName evidence="3">Chromo domain-containing protein</fullName>
    </recommendedName>
</protein>
<feature type="region of interest" description="Disordered" evidence="2">
    <location>
        <begin position="15"/>
        <end position="78"/>
    </location>
</feature>
<proteinExistence type="predicted"/>
<feature type="domain" description="Chromo" evidence="3">
    <location>
        <begin position="237"/>
        <end position="295"/>
    </location>
</feature>
<dbReference type="InterPro" id="IPR016197">
    <property type="entry name" value="Chromo-like_dom_sf"/>
</dbReference>
<dbReference type="STRING" id="983965.A0A2T4BQ05"/>